<gene>
    <name evidence="2" type="ORF">UFOVP1011_38</name>
    <name evidence="3" type="ORF">UFOVP1162_26</name>
    <name evidence="4" type="ORF">UFOVP1611_29</name>
    <name evidence="1" type="ORF">UFOVP504_12</name>
</gene>
<dbReference type="EMBL" id="LR796485">
    <property type="protein sequence ID" value="CAB4147102.1"/>
    <property type="molecule type" value="Genomic_DNA"/>
</dbReference>
<dbReference type="EMBL" id="LR796959">
    <property type="protein sequence ID" value="CAB4178175.1"/>
    <property type="molecule type" value="Genomic_DNA"/>
</dbReference>
<proteinExistence type="predicted"/>
<evidence type="ECO:0000313" key="4">
    <source>
        <dbReference type="EMBL" id="CAB4218645.1"/>
    </source>
</evidence>
<evidence type="ECO:0000313" key="1">
    <source>
        <dbReference type="EMBL" id="CAB4147102.1"/>
    </source>
</evidence>
<dbReference type="EMBL" id="LR797465">
    <property type="protein sequence ID" value="CAB4218645.1"/>
    <property type="molecule type" value="Genomic_DNA"/>
</dbReference>
<organism evidence="4">
    <name type="scientific">uncultured Caudovirales phage</name>
    <dbReference type="NCBI Taxonomy" id="2100421"/>
    <lineage>
        <taxon>Viruses</taxon>
        <taxon>Duplodnaviria</taxon>
        <taxon>Heunggongvirae</taxon>
        <taxon>Uroviricota</taxon>
        <taxon>Caudoviricetes</taxon>
        <taxon>Peduoviridae</taxon>
        <taxon>Maltschvirus</taxon>
        <taxon>Maltschvirus maltsch</taxon>
    </lineage>
</organism>
<reference evidence="4" key="1">
    <citation type="submission" date="2020-05" db="EMBL/GenBank/DDBJ databases">
        <authorList>
            <person name="Chiriac C."/>
            <person name="Salcher M."/>
            <person name="Ghai R."/>
            <person name="Kavagutti S V."/>
        </authorList>
    </citation>
    <scope>NUCLEOTIDE SEQUENCE</scope>
</reference>
<evidence type="ECO:0000313" key="2">
    <source>
        <dbReference type="EMBL" id="CAB4178175.1"/>
    </source>
</evidence>
<sequence length="95" mass="10743">MPLPDNFDSRAYAAAYERPIIAVEPPLYAATRDDIDAMQKARAWLVVSLTSLRENPWEFDSTEIPPHHMLLADAEAFLAQMDKALEQARASLEAW</sequence>
<dbReference type="EMBL" id="LR797101">
    <property type="protein sequence ID" value="CAB4187101.1"/>
    <property type="molecule type" value="Genomic_DNA"/>
</dbReference>
<name>A0A6J5STK2_9CAUD</name>
<protein>
    <submittedName>
        <fullName evidence="4">Uncharacterized protein</fullName>
    </submittedName>
</protein>
<accession>A0A6J5STK2</accession>
<evidence type="ECO:0000313" key="3">
    <source>
        <dbReference type="EMBL" id="CAB4187101.1"/>
    </source>
</evidence>